<accession>A0AAD3CSP5</accession>
<dbReference type="SUPFAM" id="SSF47807">
    <property type="entry name" value="5' to 3' exonuclease, C-terminal subdomain"/>
    <property type="match status" value="1"/>
</dbReference>
<dbReference type="PRINTS" id="PR00853">
    <property type="entry name" value="XPGRADSUPER"/>
</dbReference>
<dbReference type="PANTHER" id="PTHR11081:SF65">
    <property type="entry name" value="DNA DAMAGE-INDUCIBLE PROTEIN DIN7-RELATED"/>
    <property type="match status" value="1"/>
</dbReference>
<name>A0AAD3CSP5_9STRA</name>
<dbReference type="PANTHER" id="PTHR11081">
    <property type="entry name" value="FLAP ENDONUCLEASE FAMILY MEMBER"/>
    <property type="match status" value="1"/>
</dbReference>
<feature type="region of interest" description="Disordered" evidence="1">
    <location>
        <begin position="113"/>
        <end position="140"/>
    </location>
</feature>
<dbReference type="SUPFAM" id="SSF88723">
    <property type="entry name" value="PIN domain-like"/>
    <property type="match status" value="1"/>
</dbReference>
<proteinExistence type="predicted"/>
<reference evidence="3 4" key="1">
    <citation type="journal article" date="2021" name="Sci. Rep.">
        <title>The genome of the diatom Chaetoceros tenuissimus carries an ancient integrated fragment of an extant virus.</title>
        <authorList>
            <person name="Hongo Y."/>
            <person name="Kimura K."/>
            <person name="Takaki Y."/>
            <person name="Yoshida Y."/>
            <person name="Baba S."/>
            <person name="Kobayashi G."/>
            <person name="Nagasaki K."/>
            <person name="Hano T."/>
            <person name="Tomaru Y."/>
        </authorList>
    </citation>
    <scope>NUCLEOTIDE SEQUENCE [LARGE SCALE GENOMIC DNA]</scope>
    <source>
        <strain evidence="3 4">NIES-3715</strain>
    </source>
</reference>
<dbReference type="InterPro" id="IPR036279">
    <property type="entry name" value="5-3_exonuclease_C_sf"/>
</dbReference>
<feature type="region of interest" description="Disordered" evidence="1">
    <location>
        <begin position="525"/>
        <end position="602"/>
    </location>
</feature>
<sequence>MGINKLLPMLDSMSRQVTIDKAEHFLVPNEDHHTITQNPLKRKPATSLNEMIQNLSDKRRKTNECQEVNNEELRNIRVGVDISTWIAAACAMRGQDLIDERHLSAFGRNELANKTSNAGSNTEHDDENNQESKTNDGDKMKETVENFIADCTRSVIKKLKSMQYILTPSIIVVLDGSSPPVKKLVVEDRKKARANAESRRDGDVAVSVPADQEDIEELEHRTNKQRFLSAKKAGAGSGKLYGIVVASIIRSLRQEKIAFQVAPYEADGQLTYLCNKGYIDFIVSEDSDFIPYGADAILYKYKPVIPFEYGVDFNNFSENTFKHCTATATLIMKKDLTACTSPTFSLTGFSDVMITMICVAAGCDYLSSLKGIGLTSARHAVKDAIDIQLVEGGDFVDKVLRGLFTRCYGTLHPREKKEYSKGFVQALTMFLHPVIFDPIQAVCKFANMDSPNELLMTHQPFADVVSDPKKLEAITGSLYEQKMAIYISEGWINPKIMELRDDESTPSQIRSYLEEWNTKQKEILPPQETDRPNGNLQVSQEDTNTPNRVVHLSNPSQSTNATSASKPSTQGTHLSNSSNEELSPNLLSPATTGATAKNLSID</sequence>
<feature type="compositionally biased region" description="Low complexity" evidence="1">
    <location>
        <begin position="574"/>
        <end position="589"/>
    </location>
</feature>
<evidence type="ECO:0000313" key="4">
    <source>
        <dbReference type="Proteomes" id="UP001054902"/>
    </source>
</evidence>
<feature type="compositionally biased region" description="Polar residues" evidence="1">
    <location>
        <begin position="532"/>
        <end position="573"/>
    </location>
</feature>
<dbReference type="AlphaFoldDB" id="A0AAD3CSP5"/>
<dbReference type="SMART" id="SM00484">
    <property type="entry name" value="XPGI"/>
    <property type="match status" value="1"/>
</dbReference>
<protein>
    <recommendedName>
        <fullName evidence="2">XPG-I domain-containing protein</fullName>
    </recommendedName>
</protein>
<dbReference type="InterPro" id="IPR006086">
    <property type="entry name" value="XPG-I_dom"/>
</dbReference>
<dbReference type="Gene3D" id="3.40.50.1010">
    <property type="entry name" value="5'-nuclease"/>
    <property type="match status" value="1"/>
</dbReference>
<dbReference type="InterPro" id="IPR029060">
    <property type="entry name" value="PIN-like_dom_sf"/>
</dbReference>
<evidence type="ECO:0000259" key="2">
    <source>
        <dbReference type="SMART" id="SM00484"/>
    </source>
</evidence>
<organism evidence="3 4">
    <name type="scientific">Chaetoceros tenuissimus</name>
    <dbReference type="NCBI Taxonomy" id="426638"/>
    <lineage>
        <taxon>Eukaryota</taxon>
        <taxon>Sar</taxon>
        <taxon>Stramenopiles</taxon>
        <taxon>Ochrophyta</taxon>
        <taxon>Bacillariophyta</taxon>
        <taxon>Coscinodiscophyceae</taxon>
        <taxon>Chaetocerotophycidae</taxon>
        <taxon>Chaetocerotales</taxon>
        <taxon>Chaetocerotaceae</taxon>
        <taxon>Chaetoceros</taxon>
    </lineage>
</organism>
<evidence type="ECO:0000313" key="3">
    <source>
        <dbReference type="EMBL" id="GFH51208.1"/>
    </source>
</evidence>
<dbReference type="GO" id="GO:0017108">
    <property type="term" value="F:5'-flap endonuclease activity"/>
    <property type="evidence" value="ECO:0007669"/>
    <property type="project" value="TreeGrafter"/>
</dbReference>
<keyword evidence="4" id="KW-1185">Reference proteome</keyword>
<evidence type="ECO:0000256" key="1">
    <source>
        <dbReference type="SAM" id="MobiDB-lite"/>
    </source>
</evidence>
<feature type="compositionally biased region" description="Polar residues" evidence="1">
    <location>
        <begin position="590"/>
        <end position="602"/>
    </location>
</feature>
<dbReference type="Gene3D" id="1.10.150.20">
    <property type="entry name" value="5' to 3' exonuclease, C-terminal subdomain"/>
    <property type="match status" value="1"/>
</dbReference>
<dbReference type="InterPro" id="IPR006084">
    <property type="entry name" value="XPG/Rad2"/>
</dbReference>
<comment type="caution">
    <text evidence="3">The sequence shown here is derived from an EMBL/GenBank/DDBJ whole genome shotgun (WGS) entry which is preliminary data.</text>
</comment>
<feature type="domain" description="XPG-I" evidence="2">
    <location>
        <begin position="253"/>
        <end position="325"/>
    </location>
</feature>
<dbReference type="Pfam" id="PF00867">
    <property type="entry name" value="XPG_I"/>
    <property type="match status" value="1"/>
</dbReference>
<dbReference type="Proteomes" id="UP001054902">
    <property type="component" value="Unassembled WGS sequence"/>
</dbReference>
<dbReference type="EMBL" id="BLLK01000045">
    <property type="protein sequence ID" value="GFH51208.1"/>
    <property type="molecule type" value="Genomic_DNA"/>
</dbReference>
<gene>
    <name evidence="3" type="ORF">CTEN210_07684</name>
</gene>